<keyword evidence="2" id="KW-0808">Transferase</keyword>
<dbReference type="RefSeq" id="WP_106455490.1">
    <property type="nucleotide sequence ID" value="NZ_PXOH01000002.1"/>
</dbReference>
<gene>
    <name evidence="2" type="ORF">C7H19_03295</name>
</gene>
<feature type="domain" description="Glycosyltransferase 2-like" evidence="1">
    <location>
        <begin position="9"/>
        <end position="123"/>
    </location>
</feature>
<keyword evidence="3" id="KW-1185">Reference proteome</keyword>
<organism evidence="2 3">
    <name type="scientific">Aphanothece hegewaldii CCALA 016</name>
    <dbReference type="NCBI Taxonomy" id="2107694"/>
    <lineage>
        <taxon>Bacteria</taxon>
        <taxon>Bacillati</taxon>
        <taxon>Cyanobacteriota</taxon>
        <taxon>Cyanophyceae</taxon>
        <taxon>Oscillatoriophycideae</taxon>
        <taxon>Chroococcales</taxon>
        <taxon>Aphanothecaceae</taxon>
        <taxon>Aphanothece</taxon>
    </lineage>
</organism>
<protein>
    <submittedName>
        <fullName evidence="2">Glycosyl transferase family 2</fullName>
    </submittedName>
</protein>
<dbReference type="OrthoDB" id="8936324at2"/>
<evidence type="ECO:0000313" key="2">
    <source>
        <dbReference type="EMBL" id="PSF39125.1"/>
    </source>
</evidence>
<dbReference type="GO" id="GO:0016740">
    <property type="term" value="F:transferase activity"/>
    <property type="evidence" value="ECO:0007669"/>
    <property type="project" value="UniProtKB-KW"/>
</dbReference>
<dbReference type="AlphaFoldDB" id="A0A2T1M310"/>
<reference evidence="2 3" key="2">
    <citation type="submission" date="2018-03" db="EMBL/GenBank/DDBJ databases">
        <authorList>
            <person name="Keele B.F."/>
        </authorList>
    </citation>
    <scope>NUCLEOTIDE SEQUENCE [LARGE SCALE GENOMIC DNA]</scope>
    <source>
        <strain evidence="2 3">CCALA 016</strain>
    </source>
</reference>
<proteinExistence type="predicted"/>
<dbReference type="InterPro" id="IPR029044">
    <property type="entry name" value="Nucleotide-diphossugar_trans"/>
</dbReference>
<evidence type="ECO:0000259" key="1">
    <source>
        <dbReference type="Pfam" id="PF00535"/>
    </source>
</evidence>
<dbReference type="Gene3D" id="3.90.550.10">
    <property type="entry name" value="Spore Coat Polysaccharide Biosynthesis Protein SpsA, Chain A"/>
    <property type="match status" value="1"/>
</dbReference>
<dbReference type="EMBL" id="PXOH01000002">
    <property type="protein sequence ID" value="PSF39125.1"/>
    <property type="molecule type" value="Genomic_DNA"/>
</dbReference>
<dbReference type="InterPro" id="IPR001173">
    <property type="entry name" value="Glyco_trans_2-like"/>
</dbReference>
<reference evidence="2 3" key="1">
    <citation type="submission" date="2018-03" db="EMBL/GenBank/DDBJ databases">
        <title>The ancient ancestry and fast evolution of plastids.</title>
        <authorList>
            <person name="Moore K.R."/>
            <person name="Magnabosco C."/>
            <person name="Momper L."/>
            <person name="Gold D.A."/>
            <person name="Bosak T."/>
            <person name="Fournier G.P."/>
        </authorList>
    </citation>
    <scope>NUCLEOTIDE SEQUENCE [LARGE SCALE GENOMIC DNA]</scope>
    <source>
        <strain evidence="2 3">CCALA 016</strain>
    </source>
</reference>
<name>A0A2T1M310_9CHRO</name>
<dbReference type="SUPFAM" id="SSF53448">
    <property type="entry name" value="Nucleotide-diphospho-sugar transferases"/>
    <property type="match status" value="1"/>
</dbReference>
<dbReference type="Proteomes" id="UP000239001">
    <property type="component" value="Unassembled WGS sequence"/>
</dbReference>
<sequence length="351" mass="41328">MTDIQVTIVVSPRERFSYVRESLESIYQYTDIPFKLIYVDGNSPIQIKEYLENKAQKKGFKIIRTDYYLTPNRARNIGLAEVDTKYVVFADNDIVVSPGWLSALVECAEETGAAIVGPLMCQEQPIHEKVHFAGGEAHIFTDIKGRTRLREKMYKQGHQVQKIKTKLTRTITELCEFHCMLVRTEIFKQTGFFDEKFMNTKEHLDFCMTVRQLGETVYFEADSIVTYVSGPPLDWTDWHYYMLRWSDDWELKSLNHLRQKWNLDEDIYFQHKYKALGWRRRKTILQPLVERVTFGSKNRLFNKIVMYGLFAPVEKLLNRYLTTQYEHRYLSKPKNDVSVLSEGVLETSSVH</sequence>
<evidence type="ECO:0000313" key="3">
    <source>
        <dbReference type="Proteomes" id="UP000239001"/>
    </source>
</evidence>
<accession>A0A2T1M310</accession>
<dbReference type="PANTHER" id="PTHR43179">
    <property type="entry name" value="RHAMNOSYLTRANSFERASE WBBL"/>
    <property type="match status" value="1"/>
</dbReference>
<comment type="caution">
    <text evidence="2">The sequence shown here is derived from an EMBL/GenBank/DDBJ whole genome shotgun (WGS) entry which is preliminary data.</text>
</comment>
<dbReference type="PANTHER" id="PTHR43179:SF7">
    <property type="entry name" value="RHAMNOSYLTRANSFERASE WBBL"/>
    <property type="match status" value="1"/>
</dbReference>
<dbReference type="Pfam" id="PF00535">
    <property type="entry name" value="Glycos_transf_2"/>
    <property type="match status" value="1"/>
</dbReference>